<feature type="region of interest" description="Disordered" evidence="1">
    <location>
        <begin position="35"/>
        <end position="69"/>
    </location>
</feature>
<evidence type="ECO:0000313" key="3">
    <source>
        <dbReference type="Proteomes" id="UP000828390"/>
    </source>
</evidence>
<sequence>MMKYVTDSHQKYLKRLEDEKQESNLLKKVQIEQKRQQEMESEAIKKNEDRKRKISEKEKEVKKNEAGLQEDMHAANNLFKEANDRLASAIKKKDFKEIDIAHALLDVARTKIDKATNAMETCRSQRNEIESKKSKLIASYSQKEKSSISGK</sequence>
<dbReference type="AlphaFoldDB" id="A0A9D3YPP8"/>
<reference evidence="2" key="1">
    <citation type="journal article" date="2019" name="bioRxiv">
        <title>The Genome of the Zebra Mussel, Dreissena polymorpha: A Resource for Invasive Species Research.</title>
        <authorList>
            <person name="McCartney M.A."/>
            <person name="Auch B."/>
            <person name="Kono T."/>
            <person name="Mallez S."/>
            <person name="Zhang Y."/>
            <person name="Obille A."/>
            <person name="Becker A."/>
            <person name="Abrahante J.E."/>
            <person name="Garbe J."/>
            <person name="Badalamenti J.P."/>
            <person name="Herman A."/>
            <person name="Mangelson H."/>
            <person name="Liachko I."/>
            <person name="Sullivan S."/>
            <person name="Sone E.D."/>
            <person name="Koren S."/>
            <person name="Silverstein K.A.T."/>
            <person name="Beckman K.B."/>
            <person name="Gohl D.M."/>
        </authorList>
    </citation>
    <scope>NUCLEOTIDE SEQUENCE</scope>
    <source>
        <strain evidence="2">Duluth1</strain>
        <tissue evidence="2">Whole animal</tissue>
    </source>
</reference>
<name>A0A9D3YPP8_DREPO</name>
<reference evidence="2" key="2">
    <citation type="submission" date="2020-11" db="EMBL/GenBank/DDBJ databases">
        <authorList>
            <person name="McCartney M.A."/>
            <person name="Auch B."/>
            <person name="Kono T."/>
            <person name="Mallez S."/>
            <person name="Becker A."/>
            <person name="Gohl D.M."/>
            <person name="Silverstein K.A.T."/>
            <person name="Koren S."/>
            <person name="Bechman K.B."/>
            <person name="Herman A."/>
            <person name="Abrahante J.E."/>
            <person name="Garbe J."/>
        </authorList>
    </citation>
    <scope>NUCLEOTIDE SEQUENCE</scope>
    <source>
        <strain evidence="2">Duluth1</strain>
        <tissue evidence="2">Whole animal</tissue>
    </source>
</reference>
<accession>A0A9D3YPP8</accession>
<feature type="region of interest" description="Disordered" evidence="1">
    <location>
        <begin position="122"/>
        <end position="151"/>
    </location>
</feature>
<gene>
    <name evidence="2" type="ORF">DPMN_079820</name>
</gene>
<proteinExistence type="predicted"/>
<keyword evidence="3" id="KW-1185">Reference proteome</keyword>
<dbReference type="Proteomes" id="UP000828390">
    <property type="component" value="Unassembled WGS sequence"/>
</dbReference>
<feature type="compositionally biased region" description="Basic and acidic residues" evidence="1">
    <location>
        <begin position="123"/>
        <end position="133"/>
    </location>
</feature>
<feature type="compositionally biased region" description="Basic and acidic residues" evidence="1">
    <location>
        <begin position="142"/>
        <end position="151"/>
    </location>
</feature>
<comment type="caution">
    <text evidence="2">The sequence shown here is derived from an EMBL/GenBank/DDBJ whole genome shotgun (WGS) entry which is preliminary data.</text>
</comment>
<evidence type="ECO:0000313" key="2">
    <source>
        <dbReference type="EMBL" id="KAH3704759.1"/>
    </source>
</evidence>
<evidence type="ECO:0000256" key="1">
    <source>
        <dbReference type="SAM" id="MobiDB-lite"/>
    </source>
</evidence>
<dbReference type="EMBL" id="JAIWYP010000015">
    <property type="protein sequence ID" value="KAH3704759.1"/>
    <property type="molecule type" value="Genomic_DNA"/>
</dbReference>
<protein>
    <submittedName>
        <fullName evidence="2">Uncharacterized protein</fullName>
    </submittedName>
</protein>
<organism evidence="2 3">
    <name type="scientific">Dreissena polymorpha</name>
    <name type="common">Zebra mussel</name>
    <name type="synonym">Mytilus polymorpha</name>
    <dbReference type="NCBI Taxonomy" id="45954"/>
    <lineage>
        <taxon>Eukaryota</taxon>
        <taxon>Metazoa</taxon>
        <taxon>Spiralia</taxon>
        <taxon>Lophotrochozoa</taxon>
        <taxon>Mollusca</taxon>
        <taxon>Bivalvia</taxon>
        <taxon>Autobranchia</taxon>
        <taxon>Heteroconchia</taxon>
        <taxon>Euheterodonta</taxon>
        <taxon>Imparidentia</taxon>
        <taxon>Neoheterodontei</taxon>
        <taxon>Myida</taxon>
        <taxon>Dreissenoidea</taxon>
        <taxon>Dreissenidae</taxon>
        <taxon>Dreissena</taxon>
    </lineage>
</organism>